<evidence type="ECO:0000256" key="4">
    <source>
        <dbReference type="SAM" id="MobiDB-lite"/>
    </source>
</evidence>
<dbReference type="AlphaFoldDB" id="A0A2T0FLI5"/>
<dbReference type="STRING" id="45607.A0A2T0FLI5"/>
<feature type="domain" description="Methyltransferase type 11" evidence="5">
    <location>
        <begin position="50"/>
        <end position="140"/>
    </location>
</feature>
<gene>
    <name evidence="6" type="ORF">B9G98_03466</name>
</gene>
<dbReference type="PANTHER" id="PTHR44942">
    <property type="entry name" value="METHYLTRANSF_11 DOMAIN-CONTAINING PROTEIN"/>
    <property type="match status" value="1"/>
</dbReference>
<keyword evidence="3 6" id="KW-0808">Transferase</keyword>
<dbReference type="InterPro" id="IPR051052">
    <property type="entry name" value="Diverse_substrate_MTase"/>
</dbReference>
<proteinExistence type="inferred from homology"/>
<comment type="caution">
    <text evidence="6">The sequence shown here is derived from an EMBL/GenBank/DDBJ whole genome shotgun (WGS) entry which is preliminary data.</text>
</comment>
<dbReference type="GO" id="GO:0032259">
    <property type="term" value="P:methylation"/>
    <property type="evidence" value="ECO:0007669"/>
    <property type="project" value="UniProtKB-KW"/>
</dbReference>
<dbReference type="PANTHER" id="PTHR44942:SF4">
    <property type="entry name" value="METHYLTRANSFERASE TYPE 11 DOMAIN-CONTAINING PROTEIN"/>
    <property type="match status" value="1"/>
</dbReference>
<evidence type="ECO:0000259" key="5">
    <source>
        <dbReference type="Pfam" id="PF08241"/>
    </source>
</evidence>
<dbReference type="CDD" id="cd02440">
    <property type="entry name" value="AdoMet_MTases"/>
    <property type="match status" value="1"/>
</dbReference>
<dbReference type="InterPro" id="IPR029063">
    <property type="entry name" value="SAM-dependent_MTases_sf"/>
</dbReference>
<evidence type="ECO:0000256" key="1">
    <source>
        <dbReference type="ARBA" id="ARBA00008361"/>
    </source>
</evidence>
<dbReference type="OrthoDB" id="10027013at2759"/>
<reference evidence="6 7" key="1">
    <citation type="submission" date="2017-04" db="EMBL/GenBank/DDBJ databases">
        <title>Genome sequencing of [Candida] sorbophila.</title>
        <authorList>
            <person name="Ahn J.O."/>
        </authorList>
    </citation>
    <scope>NUCLEOTIDE SEQUENCE [LARGE SCALE GENOMIC DNA]</scope>
    <source>
        <strain evidence="6 7">DS02</strain>
    </source>
</reference>
<sequence length="266" mass="30288">MSVSAANPVSQTSYDKNHESYDKFRPGYTEETVSTVVEVCKLSEKSHVVEVAAGTGKFTGELVKVTNARITAVEPSTGMLESFRKNFPNIEAIQASSFAIPLPDACADAIIVAQGFHWFATHESLAEFARILKPGGVLCCVWNYEDFDALSKDSWQYRTVKLCHGLDKNVPQYNHMNWPKAFDNQPWFAPYKEVKFPYEKSIPSREFYWNLWRTRSYLTALDPSELEKVHDQFEKIMDESLSKEEIQPDGSFNAKRGGHVIWATRN</sequence>
<dbReference type="EMBL" id="NDIQ01000022">
    <property type="protein sequence ID" value="PRT55846.1"/>
    <property type="molecule type" value="Genomic_DNA"/>
</dbReference>
<evidence type="ECO:0000256" key="3">
    <source>
        <dbReference type="ARBA" id="ARBA00022679"/>
    </source>
</evidence>
<feature type="region of interest" description="Disordered" evidence="4">
    <location>
        <begin position="1"/>
        <end position="21"/>
    </location>
</feature>
<name>A0A2T0FLI5_9ASCO</name>
<evidence type="ECO:0000313" key="6">
    <source>
        <dbReference type="EMBL" id="PRT55846.1"/>
    </source>
</evidence>
<keyword evidence="2 6" id="KW-0489">Methyltransferase</keyword>
<keyword evidence="7" id="KW-1185">Reference proteome</keyword>
<dbReference type="GeneID" id="36517214"/>
<dbReference type="InterPro" id="IPR013216">
    <property type="entry name" value="Methyltransf_11"/>
</dbReference>
<organism evidence="6 7">
    <name type="scientific">Wickerhamiella sorbophila</name>
    <dbReference type="NCBI Taxonomy" id="45607"/>
    <lineage>
        <taxon>Eukaryota</taxon>
        <taxon>Fungi</taxon>
        <taxon>Dikarya</taxon>
        <taxon>Ascomycota</taxon>
        <taxon>Saccharomycotina</taxon>
        <taxon>Dipodascomycetes</taxon>
        <taxon>Dipodascales</taxon>
        <taxon>Trichomonascaceae</taxon>
        <taxon>Wickerhamiella</taxon>
    </lineage>
</organism>
<dbReference type="Gene3D" id="3.40.50.150">
    <property type="entry name" value="Vaccinia Virus protein VP39"/>
    <property type="match status" value="1"/>
</dbReference>
<dbReference type="GO" id="GO:0008757">
    <property type="term" value="F:S-adenosylmethionine-dependent methyltransferase activity"/>
    <property type="evidence" value="ECO:0007669"/>
    <property type="project" value="InterPro"/>
</dbReference>
<dbReference type="Pfam" id="PF08241">
    <property type="entry name" value="Methyltransf_11"/>
    <property type="match status" value="1"/>
</dbReference>
<accession>A0A2T0FLI5</accession>
<protein>
    <submittedName>
        <fullName evidence="6">Putative methyltransferase-like C25B8.10</fullName>
    </submittedName>
</protein>
<evidence type="ECO:0000256" key="2">
    <source>
        <dbReference type="ARBA" id="ARBA00022603"/>
    </source>
</evidence>
<dbReference type="Proteomes" id="UP000238350">
    <property type="component" value="Unassembled WGS sequence"/>
</dbReference>
<comment type="similarity">
    <text evidence="1">Belongs to the methyltransferase superfamily.</text>
</comment>
<dbReference type="SUPFAM" id="SSF53335">
    <property type="entry name" value="S-adenosyl-L-methionine-dependent methyltransferases"/>
    <property type="match status" value="1"/>
</dbReference>
<feature type="compositionally biased region" description="Polar residues" evidence="4">
    <location>
        <begin position="1"/>
        <end position="14"/>
    </location>
</feature>
<dbReference type="RefSeq" id="XP_024665791.1">
    <property type="nucleotide sequence ID" value="XM_024810023.1"/>
</dbReference>
<evidence type="ECO:0000313" key="7">
    <source>
        <dbReference type="Proteomes" id="UP000238350"/>
    </source>
</evidence>